<dbReference type="EMBL" id="BJHV01000001">
    <property type="protein sequence ID" value="GDY39153.1"/>
    <property type="molecule type" value="Genomic_DNA"/>
</dbReference>
<dbReference type="Proteomes" id="UP000299290">
    <property type="component" value="Unassembled WGS sequence"/>
</dbReference>
<dbReference type="EMBL" id="BJHV01000001">
    <property type="protein sequence ID" value="GDY49037.1"/>
    <property type="molecule type" value="Genomic_DNA"/>
</dbReference>
<proteinExistence type="predicted"/>
<evidence type="ECO:0000313" key="1">
    <source>
        <dbReference type="EMBL" id="GDY39153.1"/>
    </source>
</evidence>
<evidence type="ECO:0000313" key="2">
    <source>
        <dbReference type="EMBL" id="GDY49037.1"/>
    </source>
</evidence>
<reference evidence="1 3" key="1">
    <citation type="journal article" date="2020" name="Int. J. Syst. Evol. Microbiol.">
        <title>Reclassification of Streptomyces castelarensis and Streptomyces sporoclivatus as later heterotypic synonyms of Streptomyces antimycoticus.</title>
        <authorList>
            <person name="Komaki H."/>
            <person name="Tamura T."/>
        </authorList>
    </citation>
    <scope>NUCLEOTIDE SEQUENCE [LARGE SCALE GENOMIC DNA]</scope>
    <source>
        <strain evidence="1 3">NBRC 12839</strain>
    </source>
</reference>
<dbReference type="AlphaFoldDB" id="A0A4D4JZK8"/>
<evidence type="ECO:0000313" key="3">
    <source>
        <dbReference type="Proteomes" id="UP000299290"/>
    </source>
</evidence>
<name>A0A4D4JZK8_9ACTN</name>
<keyword evidence="3" id="KW-1185">Reference proteome</keyword>
<sequence length="117" mass="12063">MDPSKALGGVWSDVLDQAERVLPVGFEEAEAVGGDSPLQSMPPMTAAARRAAAGSHLGAAATPLGCGETLAQPLQMPPAAPDRWFWCCSLYRAAAPGAARARAAWLLPGGPGVRRDL</sequence>
<protein>
    <submittedName>
        <fullName evidence="1">Uncharacterized protein</fullName>
    </submittedName>
</protein>
<accession>A0A4D4JZK8</accession>
<comment type="caution">
    <text evidence="1">The sequence shown here is derived from an EMBL/GenBank/DDBJ whole genome shotgun (WGS) entry which is preliminary data.</text>
</comment>
<organism evidence="1 3">
    <name type="scientific">Streptomyces antimycoticus</name>
    <dbReference type="NCBI Taxonomy" id="68175"/>
    <lineage>
        <taxon>Bacteria</taxon>
        <taxon>Bacillati</taxon>
        <taxon>Actinomycetota</taxon>
        <taxon>Actinomycetes</taxon>
        <taxon>Kitasatosporales</taxon>
        <taxon>Streptomycetaceae</taxon>
        <taxon>Streptomyces</taxon>
        <taxon>Streptomyces violaceusniger group</taxon>
    </lineage>
</organism>
<gene>
    <name evidence="1" type="ORF">SANT12839_000350</name>
    <name evidence="2" type="ORF">SANT12839_099190</name>
</gene>